<dbReference type="AlphaFoldDB" id="A0A0K0F0B9"/>
<reference evidence="2" key="2">
    <citation type="submission" date="2015-08" db="UniProtKB">
        <authorList>
            <consortium name="WormBaseParasite"/>
        </authorList>
    </citation>
    <scope>IDENTIFICATION</scope>
</reference>
<evidence type="ECO:0000313" key="2">
    <source>
        <dbReference type="WBParaSite" id="SVE_0223300.1"/>
    </source>
</evidence>
<dbReference type="Proteomes" id="UP000035680">
    <property type="component" value="Unassembled WGS sequence"/>
</dbReference>
<proteinExistence type="predicted"/>
<reference evidence="1" key="1">
    <citation type="submission" date="2014-07" db="EMBL/GenBank/DDBJ databases">
        <authorList>
            <person name="Martin A.A"/>
            <person name="De Silva N."/>
        </authorList>
    </citation>
    <scope>NUCLEOTIDE SEQUENCE</scope>
</reference>
<accession>A0A0K0F0B9</accession>
<dbReference type="WBParaSite" id="SVE_0223300.1">
    <property type="protein sequence ID" value="SVE_0223300.1"/>
    <property type="gene ID" value="SVE_0223300"/>
</dbReference>
<name>A0A0K0F0B9_STRVS</name>
<protein>
    <submittedName>
        <fullName evidence="2">Uncharacterized protein</fullName>
    </submittedName>
</protein>
<sequence>MTITCCCPGKEVYYTNSNKLCNRESVYGGKIYPDTTTSFSPSLERWKYYPLTPIDPEDIDRYYGKLKNKTL</sequence>
<organism evidence="1 2">
    <name type="scientific">Strongyloides venezuelensis</name>
    <name type="common">Threadworm</name>
    <dbReference type="NCBI Taxonomy" id="75913"/>
    <lineage>
        <taxon>Eukaryota</taxon>
        <taxon>Metazoa</taxon>
        <taxon>Ecdysozoa</taxon>
        <taxon>Nematoda</taxon>
        <taxon>Chromadorea</taxon>
        <taxon>Rhabditida</taxon>
        <taxon>Tylenchina</taxon>
        <taxon>Panagrolaimomorpha</taxon>
        <taxon>Strongyloidoidea</taxon>
        <taxon>Strongyloididae</taxon>
        <taxon>Strongyloides</taxon>
    </lineage>
</organism>
<evidence type="ECO:0000313" key="1">
    <source>
        <dbReference type="Proteomes" id="UP000035680"/>
    </source>
</evidence>
<keyword evidence="1" id="KW-1185">Reference proteome</keyword>